<proteinExistence type="predicted"/>
<dbReference type="InterPro" id="IPR022291">
    <property type="entry name" value="Bacteriocin_synth_cyclodeHase"/>
</dbReference>
<evidence type="ECO:0000259" key="1">
    <source>
        <dbReference type="PROSITE" id="PS51664"/>
    </source>
</evidence>
<evidence type="ECO:0000313" key="2">
    <source>
        <dbReference type="EMBL" id="GAA2132874.1"/>
    </source>
</evidence>
<organism evidence="2 3">
    <name type="scientific">Kitasatospora kazusensis</name>
    <dbReference type="NCBI Taxonomy" id="407974"/>
    <lineage>
        <taxon>Bacteria</taxon>
        <taxon>Bacillati</taxon>
        <taxon>Actinomycetota</taxon>
        <taxon>Actinomycetes</taxon>
        <taxon>Kitasatosporales</taxon>
        <taxon>Streptomycetaceae</taxon>
        <taxon>Kitasatospora</taxon>
    </lineage>
</organism>
<feature type="domain" description="YcaO" evidence="1">
    <location>
        <begin position="450"/>
        <end position="751"/>
    </location>
</feature>
<evidence type="ECO:0000313" key="3">
    <source>
        <dbReference type="Proteomes" id="UP001422759"/>
    </source>
</evidence>
<dbReference type="EMBL" id="BAAANT010000003">
    <property type="protein sequence ID" value="GAA2132874.1"/>
    <property type="molecule type" value="Genomic_DNA"/>
</dbReference>
<accession>A0ABN2YX28</accession>
<dbReference type="RefSeq" id="WP_344460796.1">
    <property type="nucleotide sequence ID" value="NZ_BAAANT010000003.1"/>
</dbReference>
<dbReference type="Pfam" id="PF02624">
    <property type="entry name" value="YcaO"/>
    <property type="match status" value="1"/>
</dbReference>
<dbReference type="Gene3D" id="3.40.50.720">
    <property type="entry name" value="NAD(P)-binding Rossmann-like Domain"/>
    <property type="match status" value="1"/>
</dbReference>
<protein>
    <recommendedName>
        <fullName evidence="1">YcaO domain-containing protein</fullName>
    </recommendedName>
</protein>
<dbReference type="NCBIfam" id="TIGR03882">
    <property type="entry name" value="cyclo_dehyd_2"/>
    <property type="match status" value="1"/>
</dbReference>
<comment type="caution">
    <text evidence="2">The sequence shown here is derived from an EMBL/GenBank/DDBJ whole genome shotgun (WGS) entry which is preliminary data.</text>
</comment>
<gene>
    <name evidence="2" type="ORF">GCM10009760_08360</name>
</gene>
<reference evidence="2 3" key="1">
    <citation type="journal article" date="2019" name="Int. J. Syst. Evol. Microbiol.">
        <title>The Global Catalogue of Microorganisms (GCM) 10K type strain sequencing project: providing services to taxonomists for standard genome sequencing and annotation.</title>
        <authorList>
            <consortium name="The Broad Institute Genomics Platform"/>
            <consortium name="The Broad Institute Genome Sequencing Center for Infectious Disease"/>
            <person name="Wu L."/>
            <person name="Ma J."/>
        </authorList>
    </citation>
    <scope>NUCLEOTIDE SEQUENCE [LARGE SCALE GENOMIC DNA]</scope>
    <source>
        <strain evidence="2 3">JCM 14560</strain>
    </source>
</reference>
<keyword evidence="3" id="KW-1185">Reference proteome</keyword>
<dbReference type="InterPro" id="IPR003776">
    <property type="entry name" value="YcaO-like_dom"/>
</dbReference>
<sequence>MAAYEEIAETRPRIRRDVLFSRTPNGVLFHNAHGGFNLTTKEAYRFASLLVPHLNGRHRVAELCQGLAEQQRSMVVELVRALYKRDFARDAGPEPVAALPAEVAARFAPQIDYVDHYVGEAASRFQRFRETRVAVLGDDALARWCVLSLVRNGCATVGVPAGAAEAGSGAGSGFAEVEAELRALAEDGCPVELIRIGGADRPGGGPAAGGLDWADLDGFDLVVVTGGSAGPRQVVRLLEAGIPDGRRLLPAWLLGGRAVVGPLMAPRTPGCWVCAALRLEANSEPGPAAELWSGVAPLAPLTAGDRPLGGPLAAMIGNLLGYEVFRLTTGALPAETDGRLLIQDLDSLDVVTEPLLPHPRCPRCSADAATLPADFADLPETAEDRLPADGAAEEAAAQAALAELDTRAVLVQPQAGVFGRYADDTWNQTPLKVGTVELGVGHGVRRQISAFDVHHVAGARLRALYRAAEVHTEHVVPLTGTLRAAGAAADPRPRIAPAALATASGVAGPDAEVTAWHPAGSLLTGTRVLVPAAALRPFGPDNRDRFFEATAAGTGAGGTAGGATARALLTALSYDALRRAVRGVSPAGLVTLDSLRDDVELTFLARSAKNLGLELELLELGTTPLPVVLARAAGPGEGPGVWTVGSGTRLRQAVLEAVRDLLGRVQLGRDLGGPAVDPGDPLLGELDAGTLTAGRESTADLGTGADWPEVLAALRGAGRDVLVAPAGSADLRAGRIEVVRVLLADGTSGAR</sequence>
<name>A0ABN2YX28_9ACTN</name>
<dbReference type="PROSITE" id="PS51664">
    <property type="entry name" value="YCAO"/>
    <property type="match status" value="1"/>
</dbReference>
<dbReference type="Proteomes" id="UP001422759">
    <property type="component" value="Unassembled WGS sequence"/>
</dbReference>